<evidence type="ECO:0000313" key="3">
    <source>
        <dbReference type="Proteomes" id="UP000481153"/>
    </source>
</evidence>
<dbReference type="SUPFAM" id="SSF53335">
    <property type="entry name" value="S-adenosyl-L-methionine-dependent methyltransferases"/>
    <property type="match status" value="1"/>
</dbReference>
<dbReference type="EMBL" id="VJMJ01000048">
    <property type="protein sequence ID" value="KAF0740652.1"/>
    <property type="molecule type" value="Genomic_DNA"/>
</dbReference>
<sequence length="299" mass="33466">MGVMWWKVGLLLAAHHVWATPGGPARRVCSSASSIPSMVTSDRLFRSIEVKEEEHHASSCISSWGRVLDAGTGDHSLNWLTSLPIDSLVAVTGDKPRSLSLRKSFPQPNVEILAGNWNDPTFLEGQEFDVVIADYLVGAIEGHAPYFQDEIFPRLFKHVASGGRLYVVGLQPITMTLDPAKRKTTQEKLVLEMQRVRDACILLAGHRPYREFPLDWILRHLSHAGFNVVSHAFFPNRYTMSMIKRQIAVGRNKLPLFLDKNFANSMEAYLSELDRQAEAATTEGPFEFGFDYVVAATKP</sequence>
<organism evidence="2 3">
    <name type="scientific">Aphanomyces euteiches</name>
    <dbReference type="NCBI Taxonomy" id="100861"/>
    <lineage>
        <taxon>Eukaryota</taxon>
        <taxon>Sar</taxon>
        <taxon>Stramenopiles</taxon>
        <taxon>Oomycota</taxon>
        <taxon>Saprolegniomycetes</taxon>
        <taxon>Saprolegniales</taxon>
        <taxon>Verrucalvaceae</taxon>
        <taxon>Aphanomyces</taxon>
    </lineage>
</organism>
<comment type="caution">
    <text evidence="2">The sequence shown here is derived from an EMBL/GenBank/DDBJ whole genome shotgun (WGS) entry which is preliminary data.</text>
</comment>
<keyword evidence="1" id="KW-0732">Signal</keyword>
<dbReference type="Gene3D" id="3.40.50.150">
    <property type="entry name" value="Vaccinia Virus protein VP39"/>
    <property type="match status" value="1"/>
</dbReference>
<keyword evidence="3" id="KW-1185">Reference proteome</keyword>
<reference evidence="2 3" key="1">
    <citation type="submission" date="2019-07" db="EMBL/GenBank/DDBJ databases">
        <title>Genomics analysis of Aphanomyces spp. identifies a new class of oomycete effector associated with host adaptation.</title>
        <authorList>
            <person name="Gaulin E."/>
        </authorList>
    </citation>
    <scope>NUCLEOTIDE SEQUENCE [LARGE SCALE GENOMIC DNA]</scope>
    <source>
        <strain evidence="2 3">ATCC 201684</strain>
    </source>
</reference>
<protein>
    <recommendedName>
        <fullName evidence="4">Methyltransferase type 11 domain-containing protein</fullName>
    </recommendedName>
</protein>
<dbReference type="VEuPathDB" id="FungiDB:AeMF1_009226"/>
<dbReference type="AlphaFoldDB" id="A0A6G0XKE0"/>
<dbReference type="Proteomes" id="UP000481153">
    <property type="component" value="Unassembled WGS sequence"/>
</dbReference>
<accession>A0A6G0XKE0</accession>
<dbReference type="InterPro" id="IPR029063">
    <property type="entry name" value="SAM-dependent_MTases_sf"/>
</dbReference>
<gene>
    <name evidence="2" type="ORF">Ae201684_004025</name>
</gene>
<evidence type="ECO:0008006" key="4">
    <source>
        <dbReference type="Google" id="ProtNLM"/>
    </source>
</evidence>
<evidence type="ECO:0000313" key="2">
    <source>
        <dbReference type="EMBL" id="KAF0740652.1"/>
    </source>
</evidence>
<dbReference type="CDD" id="cd02440">
    <property type="entry name" value="AdoMet_MTases"/>
    <property type="match status" value="1"/>
</dbReference>
<name>A0A6G0XKE0_9STRA</name>
<feature type="signal peptide" evidence="1">
    <location>
        <begin position="1"/>
        <end position="19"/>
    </location>
</feature>
<feature type="chain" id="PRO_5026117617" description="Methyltransferase type 11 domain-containing protein" evidence="1">
    <location>
        <begin position="20"/>
        <end position="299"/>
    </location>
</feature>
<proteinExistence type="predicted"/>
<evidence type="ECO:0000256" key="1">
    <source>
        <dbReference type="SAM" id="SignalP"/>
    </source>
</evidence>